<dbReference type="PANTHER" id="PTHR43309:SF4">
    <property type="entry name" value="CARBOXYLTRANSFERASE DOMAIN-CONTAINING PROTEIN"/>
    <property type="match status" value="1"/>
</dbReference>
<dbReference type="SMART" id="SM00797">
    <property type="entry name" value="AHS2"/>
    <property type="match status" value="1"/>
</dbReference>
<keyword evidence="3" id="KW-0067">ATP-binding</keyword>
<accession>A0A1K1ZSF8</accession>
<protein>
    <submittedName>
        <fullName evidence="5">Biotin-dependent carboxylase uncharacterized domain-containing protein</fullName>
    </submittedName>
</protein>
<reference evidence="5 6" key="1">
    <citation type="submission" date="2016-11" db="EMBL/GenBank/DDBJ databases">
        <authorList>
            <person name="Jaros S."/>
            <person name="Januszkiewicz K."/>
            <person name="Wedrychowicz H."/>
        </authorList>
    </citation>
    <scope>NUCLEOTIDE SEQUENCE [LARGE SCALE GENOMIC DNA]</scope>
    <source>
        <strain evidence="5 6">DSM 21637</strain>
    </source>
</reference>
<evidence type="ECO:0000313" key="5">
    <source>
        <dbReference type="EMBL" id="SFX77105.1"/>
    </source>
</evidence>
<dbReference type="PANTHER" id="PTHR43309">
    <property type="entry name" value="5-OXOPROLINASE SUBUNIT C"/>
    <property type="match status" value="1"/>
</dbReference>
<gene>
    <name evidence="5" type="ORF">SAMN02745752_02824</name>
</gene>
<feature type="domain" description="Carboxyltransferase" evidence="4">
    <location>
        <begin position="22"/>
        <end position="312"/>
    </location>
</feature>
<dbReference type="InterPro" id="IPR003778">
    <property type="entry name" value="CT_A_B"/>
</dbReference>
<dbReference type="GO" id="GO:0016787">
    <property type="term" value="F:hydrolase activity"/>
    <property type="evidence" value="ECO:0007669"/>
    <property type="project" value="UniProtKB-KW"/>
</dbReference>
<dbReference type="InterPro" id="IPR052708">
    <property type="entry name" value="PxpC"/>
</dbReference>
<dbReference type="RefSeq" id="WP_072327140.1">
    <property type="nucleotide sequence ID" value="NZ_FPJW01000013.1"/>
</dbReference>
<dbReference type="SUPFAM" id="SSF50891">
    <property type="entry name" value="Cyclophilin-like"/>
    <property type="match status" value="1"/>
</dbReference>
<dbReference type="AlphaFoldDB" id="A0A1K1ZSF8"/>
<proteinExistence type="predicted"/>
<evidence type="ECO:0000256" key="3">
    <source>
        <dbReference type="ARBA" id="ARBA00022840"/>
    </source>
</evidence>
<evidence type="ECO:0000313" key="6">
    <source>
        <dbReference type="Proteomes" id="UP000182350"/>
    </source>
</evidence>
<evidence type="ECO:0000259" key="4">
    <source>
        <dbReference type="SMART" id="SM00797"/>
    </source>
</evidence>
<evidence type="ECO:0000256" key="2">
    <source>
        <dbReference type="ARBA" id="ARBA00022801"/>
    </source>
</evidence>
<dbReference type="EMBL" id="FPJW01000013">
    <property type="protein sequence ID" value="SFX77105.1"/>
    <property type="molecule type" value="Genomic_DNA"/>
</dbReference>
<organism evidence="5 6">
    <name type="scientific">Marinospirillum alkaliphilum DSM 21637</name>
    <dbReference type="NCBI Taxonomy" id="1122209"/>
    <lineage>
        <taxon>Bacteria</taxon>
        <taxon>Pseudomonadati</taxon>
        <taxon>Pseudomonadota</taxon>
        <taxon>Gammaproteobacteria</taxon>
        <taxon>Oceanospirillales</taxon>
        <taxon>Oceanospirillaceae</taxon>
        <taxon>Marinospirillum</taxon>
    </lineage>
</organism>
<keyword evidence="1" id="KW-0547">Nucleotide-binding</keyword>
<dbReference type="Pfam" id="PF02626">
    <property type="entry name" value="CT_A_B"/>
    <property type="match status" value="1"/>
</dbReference>
<sequence>MKILQPGVLSLVQDAGRQGVSHLGLTQGGVMDRHAWAWGNRLVGNAWGAAGLEITVGGLQLCFYGQGVAALTGAELQARLNDAPLRNWCSFRFSDGDRLQLGHARQGMRSYLAIAGGLKTPVGLGHSRSTVMREKLGGPDGQGQALQAGDWLTLSNLQVSHDALPLCSVPLQWQPDYCDEPVILQVVEGYQAISLGAERIRALYAMDWQLNAASGRMAALFEPAPGAESLLQTPAMSLVSEGLVAGSIQLLPNGRPVVLLAERQTLGGYPKPGAVVPRSLDRLAQVRPGQRVRFAPVQPEIAEQQEQAFQRFFRVT</sequence>
<dbReference type="InterPro" id="IPR029000">
    <property type="entry name" value="Cyclophilin-like_dom_sf"/>
</dbReference>
<dbReference type="Gene3D" id="2.40.100.10">
    <property type="entry name" value="Cyclophilin-like"/>
    <property type="match status" value="1"/>
</dbReference>
<keyword evidence="6" id="KW-1185">Reference proteome</keyword>
<evidence type="ECO:0000256" key="1">
    <source>
        <dbReference type="ARBA" id="ARBA00022741"/>
    </source>
</evidence>
<name>A0A1K1ZSF8_9GAMM</name>
<keyword evidence="2" id="KW-0378">Hydrolase</keyword>
<dbReference type="GO" id="GO:0005524">
    <property type="term" value="F:ATP binding"/>
    <property type="evidence" value="ECO:0007669"/>
    <property type="project" value="UniProtKB-KW"/>
</dbReference>
<dbReference type="Proteomes" id="UP000182350">
    <property type="component" value="Unassembled WGS sequence"/>
</dbReference>
<dbReference type="STRING" id="1122209.SAMN02745752_02824"/>